<proteinExistence type="inferred from homology"/>
<feature type="transmembrane region" description="Helical" evidence="7">
    <location>
        <begin position="260"/>
        <end position="285"/>
    </location>
</feature>
<dbReference type="AlphaFoldDB" id="A0A6B1DS68"/>
<evidence type="ECO:0000256" key="2">
    <source>
        <dbReference type="ARBA" id="ARBA00022448"/>
    </source>
</evidence>
<organism evidence="9">
    <name type="scientific">Caldilineaceae bacterium SB0662_bin_9</name>
    <dbReference type="NCBI Taxonomy" id="2605258"/>
    <lineage>
        <taxon>Bacteria</taxon>
        <taxon>Bacillati</taxon>
        <taxon>Chloroflexota</taxon>
        <taxon>Caldilineae</taxon>
        <taxon>Caldilineales</taxon>
        <taxon>Caldilineaceae</taxon>
    </lineage>
</organism>
<feature type="transmembrane region" description="Helical" evidence="7">
    <location>
        <begin position="16"/>
        <end position="43"/>
    </location>
</feature>
<evidence type="ECO:0000256" key="4">
    <source>
        <dbReference type="ARBA" id="ARBA00022692"/>
    </source>
</evidence>
<protein>
    <submittedName>
        <fullName evidence="9">Sugar ABC transporter permease</fullName>
    </submittedName>
</protein>
<dbReference type="InterPro" id="IPR000515">
    <property type="entry name" value="MetI-like"/>
</dbReference>
<dbReference type="SUPFAM" id="SSF161098">
    <property type="entry name" value="MetI-like"/>
    <property type="match status" value="1"/>
</dbReference>
<comment type="subcellular location">
    <subcellularLocation>
        <location evidence="1 7">Cell membrane</location>
        <topology evidence="1 7">Multi-pass membrane protein</topology>
    </subcellularLocation>
</comment>
<dbReference type="GO" id="GO:0005886">
    <property type="term" value="C:plasma membrane"/>
    <property type="evidence" value="ECO:0007669"/>
    <property type="project" value="UniProtKB-SubCell"/>
</dbReference>
<comment type="caution">
    <text evidence="9">The sequence shown here is derived from an EMBL/GenBank/DDBJ whole genome shotgun (WGS) entry which is preliminary data.</text>
</comment>
<evidence type="ECO:0000256" key="5">
    <source>
        <dbReference type="ARBA" id="ARBA00022989"/>
    </source>
</evidence>
<dbReference type="InterPro" id="IPR051393">
    <property type="entry name" value="ABC_transporter_permease"/>
</dbReference>
<dbReference type="Gene3D" id="1.10.3720.10">
    <property type="entry name" value="MetI-like"/>
    <property type="match status" value="1"/>
</dbReference>
<evidence type="ECO:0000313" key="9">
    <source>
        <dbReference type="EMBL" id="MYD90041.1"/>
    </source>
</evidence>
<sequence>MASRGRNLTRREALECYLFISPVCIGLLAFTIGPILASLYFSFTEYNIIRAPKWVGLGKFHDLIQDELFWQSLKVTSLYVVMHLPLSLVLALGIALLMNQKVRGIIFFRTVYYLPSVVSGVAVALLWMWIFNPEFGILNTLLALVNIQGPAWLFDEHWSLPAIALMSLWGVGGSMLIYLAGLQGIPSELYEAAEIDGASRWRRFWFITLPLLSTVILFNLVMGLIASFQEFTPAYVMTSGGPNFSTLFYNYYLYENAFEYLYMGYASAMAWVLLVIVLILTLLVFKSSPMWVFYQERQKE</sequence>
<evidence type="ECO:0000256" key="6">
    <source>
        <dbReference type="ARBA" id="ARBA00023136"/>
    </source>
</evidence>
<keyword evidence="6 7" id="KW-0472">Membrane</keyword>
<dbReference type="CDD" id="cd06261">
    <property type="entry name" value="TM_PBP2"/>
    <property type="match status" value="1"/>
</dbReference>
<keyword evidence="4 7" id="KW-0812">Transmembrane</keyword>
<feature type="transmembrane region" description="Helical" evidence="7">
    <location>
        <begin position="166"/>
        <end position="185"/>
    </location>
</feature>
<gene>
    <name evidence="9" type="ORF">F4Y08_06840</name>
</gene>
<dbReference type="PANTHER" id="PTHR30193">
    <property type="entry name" value="ABC TRANSPORTER PERMEASE PROTEIN"/>
    <property type="match status" value="1"/>
</dbReference>
<dbReference type="PROSITE" id="PS50928">
    <property type="entry name" value="ABC_TM1"/>
    <property type="match status" value="1"/>
</dbReference>
<feature type="transmembrane region" description="Helical" evidence="7">
    <location>
        <begin position="205"/>
        <end position="227"/>
    </location>
</feature>
<name>A0A6B1DS68_9CHLR</name>
<keyword evidence="5 7" id="KW-1133">Transmembrane helix</keyword>
<feature type="transmembrane region" description="Helical" evidence="7">
    <location>
        <begin position="78"/>
        <end position="98"/>
    </location>
</feature>
<dbReference type="Pfam" id="PF00528">
    <property type="entry name" value="BPD_transp_1"/>
    <property type="match status" value="1"/>
</dbReference>
<dbReference type="GO" id="GO:0055085">
    <property type="term" value="P:transmembrane transport"/>
    <property type="evidence" value="ECO:0007669"/>
    <property type="project" value="InterPro"/>
</dbReference>
<dbReference type="PANTHER" id="PTHR30193:SF1">
    <property type="entry name" value="ABC TRANSPORTER PERMEASE PROTEIN YESP-RELATED"/>
    <property type="match status" value="1"/>
</dbReference>
<evidence type="ECO:0000256" key="3">
    <source>
        <dbReference type="ARBA" id="ARBA00022475"/>
    </source>
</evidence>
<accession>A0A6B1DS68</accession>
<evidence type="ECO:0000256" key="1">
    <source>
        <dbReference type="ARBA" id="ARBA00004651"/>
    </source>
</evidence>
<evidence type="ECO:0000259" key="8">
    <source>
        <dbReference type="PROSITE" id="PS50928"/>
    </source>
</evidence>
<feature type="domain" description="ABC transmembrane type-1" evidence="8">
    <location>
        <begin position="73"/>
        <end position="284"/>
    </location>
</feature>
<dbReference type="EMBL" id="VXPY01000043">
    <property type="protein sequence ID" value="MYD90041.1"/>
    <property type="molecule type" value="Genomic_DNA"/>
</dbReference>
<keyword evidence="2 7" id="KW-0813">Transport</keyword>
<reference evidence="9" key="1">
    <citation type="submission" date="2019-09" db="EMBL/GenBank/DDBJ databases">
        <title>Characterisation of the sponge microbiome using genome-centric metagenomics.</title>
        <authorList>
            <person name="Engelberts J.P."/>
            <person name="Robbins S.J."/>
            <person name="De Goeij J.M."/>
            <person name="Aranda M."/>
            <person name="Bell S.C."/>
            <person name="Webster N.S."/>
        </authorList>
    </citation>
    <scope>NUCLEOTIDE SEQUENCE</scope>
    <source>
        <strain evidence="9">SB0662_bin_9</strain>
    </source>
</reference>
<evidence type="ECO:0000256" key="7">
    <source>
        <dbReference type="RuleBase" id="RU363032"/>
    </source>
</evidence>
<feature type="transmembrane region" description="Helical" evidence="7">
    <location>
        <begin position="234"/>
        <end position="254"/>
    </location>
</feature>
<keyword evidence="3" id="KW-1003">Cell membrane</keyword>
<comment type="similarity">
    <text evidence="7">Belongs to the binding-protein-dependent transport system permease family.</text>
</comment>
<dbReference type="InterPro" id="IPR035906">
    <property type="entry name" value="MetI-like_sf"/>
</dbReference>
<feature type="transmembrane region" description="Helical" evidence="7">
    <location>
        <begin position="110"/>
        <end position="130"/>
    </location>
</feature>